<feature type="compositionally biased region" description="Basic and acidic residues" evidence="1">
    <location>
        <begin position="99"/>
        <end position="110"/>
    </location>
</feature>
<protein>
    <submittedName>
        <fullName evidence="2">Uncharacterized protein</fullName>
    </submittedName>
</protein>
<reference evidence="2" key="1">
    <citation type="submission" date="2018-11" db="EMBL/GenBank/DDBJ databases">
        <authorList>
            <consortium name="Pathogen Informatics"/>
        </authorList>
    </citation>
    <scope>NUCLEOTIDE SEQUENCE</scope>
</reference>
<feature type="region of interest" description="Disordered" evidence="1">
    <location>
        <begin position="74"/>
        <end position="110"/>
    </location>
</feature>
<comment type="caution">
    <text evidence="2">The sequence shown here is derived from an EMBL/GenBank/DDBJ whole genome shotgun (WGS) entry which is preliminary data.</text>
</comment>
<evidence type="ECO:0000256" key="1">
    <source>
        <dbReference type="SAM" id="MobiDB-lite"/>
    </source>
</evidence>
<evidence type="ECO:0000313" key="2">
    <source>
        <dbReference type="EMBL" id="VEL23389.1"/>
    </source>
</evidence>
<evidence type="ECO:0000313" key="3">
    <source>
        <dbReference type="Proteomes" id="UP000784294"/>
    </source>
</evidence>
<dbReference type="AlphaFoldDB" id="A0A448WYB5"/>
<name>A0A448WYB5_9PLAT</name>
<proteinExistence type="predicted"/>
<dbReference type="EMBL" id="CAAALY010061629">
    <property type="protein sequence ID" value="VEL23389.1"/>
    <property type="molecule type" value="Genomic_DNA"/>
</dbReference>
<sequence>MALGEDFFTFSEDSLTCERLRQLITVMAHYACYKSLPVECDFGVLHDIMLPPSAVSLPRTSVLMEHIIGMMKPQPESISGVPALTDEFSSSGDSPEESGFERKSNRDKPDRDFDGRVDYFHLFEILFGCFLCSALCDSS</sequence>
<organism evidence="2 3">
    <name type="scientific">Protopolystoma xenopodis</name>
    <dbReference type="NCBI Taxonomy" id="117903"/>
    <lineage>
        <taxon>Eukaryota</taxon>
        <taxon>Metazoa</taxon>
        <taxon>Spiralia</taxon>
        <taxon>Lophotrochozoa</taxon>
        <taxon>Platyhelminthes</taxon>
        <taxon>Monogenea</taxon>
        <taxon>Polyopisthocotylea</taxon>
        <taxon>Polystomatidea</taxon>
        <taxon>Polystomatidae</taxon>
        <taxon>Protopolystoma</taxon>
    </lineage>
</organism>
<dbReference type="OrthoDB" id="242257at2759"/>
<keyword evidence="3" id="KW-1185">Reference proteome</keyword>
<accession>A0A448WYB5</accession>
<dbReference type="Proteomes" id="UP000784294">
    <property type="component" value="Unassembled WGS sequence"/>
</dbReference>
<gene>
    <name evidence="2" type="ORF">PXEA_LOCUS16829</name>
</gene>